<dbReference type="Gene3D" id="2.30.110.10">
    <property type="entry name" value="Electron Transport, Fmn-binding Protein, Chain A"/>
    <property type="match status" value="1"/>
</dbReference>
<dbReference type="Gene3D" id="3.30.450.40">
    <property type="match status" value="1"/>
</dbReference>
<dbReference type="Pfam" id="PF01590">
    <property type="entry name" value="GAF"/>
    <property type="match status" value="1"/>
</dbReference>
<dbReference type="InterPro" id="IPR012349">
    <property type="entry name" value="Split_barrel_FMN-bd"/>
</dbReference>
<dbReference type="Pfam" id="PF01243">
    <property type="entry name" value="PNPOx_N"/>
    <property type="match status" value="1"/>
</dbReference>
<feature type="domain" description="GAF" evidence="1">
    <location>
        <begin position="160"/>
        <end position="324"/>
    </location>
</feature>
<dbReference type="SUPFAM" id="SSF55781">
    <property type="entry name" value="GAF domain-like"/>
    <property type="match status" value="1"/>
</dbReference>
<comment type="caution">
    <text evidence="2">The sequence shown here is derived from an EMBL/GenBank/DDBJ whole genome shotgun (WGS) entry which is preliminary data.</text>
</comment>
<keyword evidence="3" id="KW-1185">Reference proteome</keyword>
<dbReference type="InterPro" id="IPR003018">
    <property type="entry name" value="GAF"/>
</dbReference>
<dbReference type="PANTHER" id="PTHR40660:SF1">
    <property type="entry name" value="5'-PHOSPHATE OXIDASE PUTATIVE DOMAIN-CONTAINING PROTEIN-RELATED"/>
    <property type="match status" value="1"/>
</dbReference>
<evidence type="ECO:0000259" key="1">
    <source>
        <dbReference type="SMART" id="SM00065"/>
    </source>
</evidence>
<dbReference type="RefSeq" id="WP_184330390.1">
    <property type="nucleotide sequence ID" value="NZ_JACHHZ010000002.1"/>
</dbReference>
<name>A0A841HKF4_9GAMM</name>
<dbReference type="InterPro" id="IPR011576">
    <property type="entry name" value="Pyridox_Oxase_N"/>
</dbReference>
<gene>
    <name evidence="2" type="ORF">HNQ60_001480</name>
</gene>
<proteinExistence type="predicted"/>
<dbReference type="PANTHER" id="PTHR40660">
    <property type="entry name" value="5'-PHOSPHATE OXIDASE PUTATIVE DOMAIN-CONTAINING PROTEIN-RELATED"/>
    <property type="match status" value="1"/>
</dbReference>
<dbReference type="InterPro" id="IPR029016">
    <property type="entry name" value="GAF-like_dom_sf"/>
</dbReference>
<reference evidence="2 3" key="1">
    <citation type="submission" date="2020-08" db="EMBL/GenBank/DDBJ databases">
        <title>Genomic Encyclopedia of Type Strains, Phase IV (KMG-IV): sequencing the most valuable type-strain genomes for metagenomic binning, comparative biology and taxonomic classification.</title>
        <authorList>
            <person name="Goeker M."/>
        </authorList>
    </citation>
    <scope>NUCLEOTIDE SEQUENCE [LARGE SCALE GENOMIC DNA]</scope>
    <source>
        <strain evidence="2 3">DSM 26723</strain>
    </source>
</reference>
<sequence>MTVTLAAIRDCLDGQIPAVIATCDLQGIPNGSYVSQVHFVDADHIALSFQFFNKTRQNILANPVATVMVVHPLTAARYRLHVRYLRTEKEGPLFENMKAKLAGIASHTGMSGVFKLQGADVYRVTAVTAVLGQTVLPTPPRKSLLAAVRVFAEATQRWNELSDLLDGVLAEIQAQLGVGHSMILWLDESGERLYLVASRGYAQSGVGSEIQLGQGVIGVAASARTSIRVTHATSEYTYSRAARDSIRQSQLADRLEAEIPLPGLPAAGSQLAVPITARGQLLGVLYLEHPADSQFGYDEEDAVVTMAQHLGLAAYMLGQSATASTERPRAKRRDPVPEGAAVAIRHYEADDTIFVDENYLIKGVAGAILWKLLREYTEHSRQEFTNRELRMDPSLPLPDLSSNLEARLILLQRRLAERCPCLGIEKTGRGRFRLIVARPLKLLEAR</sequence>
<evidence type="ECO:0000313" key="2">
    <source>
        <dbReference type="EMBL" id="MBB6092602.1"/>
    </source>
</evidence>
<accession>A0A841HKF4</accession>
<organism evidence="2 3">
    <name type="scientific">Povalibacter uvarum</name>
    <dbReference type="NCBI Taxonomy" id="732238"/>
    <lineage>
        <taxon>Bacteria</taxon>
        <taxon>Pseudomonadati</taxon>
        <taxon>Pseudomonadota</taxon>
        <taxon>Gammaproteobacteria</taxon>
        <taxon>Steroidobacterales</taxon>
        <taxon>Steroidobacteraceae</taxon>
        <taxon>Povalibacter</taxon>
    </lineage>
</organism>
<evidence type="ECO:0000313" key="3">
    <source>
        <dbReference type="Proteomes" id="UP000588068"/>
    </source>
</evidence>
<dbReference type="SMART" id="SM00065">
    <property type="entry name" value="GAF"/>
    <property type="match status" value="1"/>
</dbReference>
<dbReference type="Proteomes" id="UP000588068">
    <property type="component" value="Unassembled WGS sequence"/>
</dbReference>
<dbReference type="SUPFAM" id="SSF50475">
    <property type="entry name" value="FMN-binding split barrel"/>
    <property type="match status" value="1"/>
</dbReference>
<protein>
    <submittedName>
        <fullName evidence="2">Putative methionine-R-sulfoxide reductase with GAF domain</fullName>
    </submittedName>
</protein>
<dbReference type="AlphaFoldDB" id="A0A841HKF4"/>
<dbReference type="EMBL" id="JACHHZ010000002">
    <property type="protein sequence ID" value="MBB6092602.1"/>
    <property type="molecule type" value="Genomic_DNA"/>
</dbReference>